<gene>
    <name evidence="7" type="ORF">SADUNF_Sadunf01G0115200</name>
</gene>
<proteinExistence type="predicted"/>
<dbReference type="GO" id="GO:0005634">
    <property type="term" value="C:nucleus"/>
    <property type="evidence" value="ECO:0007669"/>
    <property type="project" value="UniProtKB-SubCell"/>
</dbReference>
<evidence type="ECO:0000256" key="2">
    <source>
        <dbReference type="ARBA" id="ARBA00023015"/>
    </source>
</evidence>
<dbReference type="Pfam" id="PF00010">
    <property type="entry name" value="HLH"/>
    <property type="match status" value="1"/>
</dbReference>
<protein>
    <recommendedName>
        <fullName evidence="6">BHLH domain-containing protein</fullName>
    </recommendedName>
</protein>
<evidence type="ECO:0000313" key="7">
    <source>
        <dbReference type="EMBL" id="KAF9689659.1"/>
    </source>
</evidence>
<dbReference type="GO" id="GO:0046983">
    <property type="term" value="F:protein dimerization activity"/>
    <property type="evidence" value="ECO:0007669"/>
    <property type="project" value="InterPro"/>
</dbReference>
<keyword evidence="3" id="KW-0238">DNA-binding</keyword>
<comment type="caution">
    <text evidence="7">The sequence shown here is derived from an EMBL/GenBank/DDBJ whole genome shotgun (WGS) entry which is preliminary data.</text>
</comment>
<dbReference type="SUPFAM" id="SSF47459">
    <property type="entry name" value="HLH, helix-loop-helix DNA-binding domain"/>
    <property type="match status" value="1"/>
</dbReference>
<evidence type="ECO:0000259" key="6">
    <source>
        <dbReference type="PROSITE" id="PS50888"/>
    </source>
</evidence>
<dbReference type="Gene3D" id="4.10.280.10">
    <property type="entry name" value="Helix-loop-helix DNA-binding domain"/>
    <property type="match status" value="1"/>
</dbReference>
<dbReference type="GO" id="GO:0000981">
    <property type="term" value="F:DNA-binding transcription factor activity, RNA polymerase II-specific"/>
    <property type="evidence" value="ECO:0007669"/>
    <property type="project" value="TreeGrafter"/>
</dbReference>
<evidence type="ECO:0000256" key="4">
    <source>
        <dbReference type="ARBA" id="ARBA00023163"/>
    </source>
</evidence>
<dbReference type="SMART" id="SM00353">
    <property type="entry name" value="HLH"/>
    <property type="match status" value="1"/>
</dbReference>
<dbReference type="InterPro" id="IPR011598">
    <property type="entry name" value="bHLH_dom"/>
</dbReference>
<keyword evidence="4" id="KW-0804">Transcription</keyword>
<dbReference type="InterPro" id="IPR036638">
    <property type="entry name" value="HLH_DNA-bd_sf"/>
</dbReference>
<name>A0A835NBS4_9ROSI</name>
<dbReference type="AlphaFoldDB" id="A0A835NBS4"/>
<accession>A0A835NBS4</accession>
<dbReference type="OrthoDB" id="684567at2759"/>
<dbReference type="Proteomes" id="UP000657918">
    <property type="component" value="Unassembled WGS sequence"/>
</dbReference>
<organism evidence="7 8">
    <name type="scientific">Salix dunnii</name>
    <dbReference type="NCBI Taxonomy" id="1413687"/>
    <lineage>
        <taxon>Eukaryota</taxon>
        <taxon>Viridiplantae</taxon>
        <taxon>Streptophyta</taxon>
        <taxon>Embryophyta</taxon>
        <taxon>Tracheophyta</taxon>
        <taxon>Spermatophyta</taxon>
        <taxon>Magnoliopsida</taxon>
        <taxon>eudicotyledons</taxon>
        <taxon>Gunneridae</taxon>
        <taxon>Pentapetalae</taxon>
        <taxon>rosids</taxon>
        <taxon>fabids</taxon>
        <taxon>Malpighiales</taxon>
        <taxon>Salicaceae</taxon>
        <taxon>Saliceae</taxon>
        <taxon>Salix</taxon>
    </lineage>
</organism>
<evidence type="ECO:0000256" key="1">
    <source>
        <dbReference type="ARBA" id="ARBA00004123"/>
    </source>
</evidence>
<evidence type="ECO:0000256" key="3">
    <source>
        <dbReference type="ARBA" id="ARBA00023125"/>
    </source>
</evidence>
<dbReference type="PANTHER" id="PTHR11969">
    <property type="entry name" value="MAX DIMERIZATION, MAD"/>
    <property type="match status" value="1"/>
</dbReference>
<dbReference type="PROSITE" id="PS50888">
    <property type="entry name" value="BHLH"/>
    <property type="match status" value="1"/>
</dbReference>
<keyword evidence="2" id="KW-0805">Transcription regulation</keyword>
<comment type="subcellular location">
    <subcellularLocation>
        <location evidence="1">Nucleus</location>
    </subcellularLocation>
</comment>
<keyword evidence="5" id="KW-0539">Nucleus</keyword>
<keyword evidence="8" id="KW-1185">Reference proteome</keyword>
<sequence>MTHIAIERNRRKLMIEYLAVLRSLMPESYVQRGDQASIVGIAIEFVKDLEHLLQSLEARKLKLPQGITGPNYDIEDATTSSEFPPPPLAQFFVYPQYTWSQIPNKVSRQLSELAAGFQTLHLTVLHINVTTTDPLVLYSISARLEEGCQLTSVDDIAGAVHHMLRIIDEETVLC</sequence>
<evidence type="ECO:0000256" key="5">
    <source>
        <dbReference type="ARBA" id="ARBA00023242"/>
    </source>
</evidence>
<feature type="domain" description="BHLH" evidence="6">
    <location>
        <begin position="1"/>
        <end position="49"/>
    </location>
</feature>
<reference evidence="7 8" key="1">
    <citation type="submission" date="2020-10" db="EMBL/GenBank/DDBJ databases">
        <title>Plant Genome Project.</title>
        <authorList>
            <person name="Zhang R.-G."/>
        </authorList>
    </citation>
    <scope>NUCLEOTIDE SEQUENCE [LARGE SCALE GENOMIC DNA]</scope>
    <source>
        <strain evidence="7">FAFU-HL-1</strain>
        <tissue evidence="7">Leaf</tissue>
    </source>
</reference>
<dbReference type="GO" id="GO:0000978">
    <property type="term" value="F:RNA polymerase II cis-regulatory region sequence-specific DNA binding"/>
    <property type="evidence" value="ECO:0007669"/>
    <property type="project" value="TreeGrafter"/>
</dbReference>
<dbReference type="EMBL" id="JADGMS010000001">
    <property type="protein sequence ID" value="KAF9689659.1"/>
    <property type="molecule type" value="Genomic_DNA"/>
</dbReference>
<dbReference type="PANTHER" id="PTHR11969:SF86">
    <property type="entry name" value="TRANSCRIPTION FACTOR BHLH71"/>
    <property type="match status" value="1"/>
</dbReference>
<evidence type="ECO:0000313" key="8">
    <source>
        <dbReference type="Proteomes" id="UP000657918"/>
    </source>
</evidence>